<dbReference type="PROSITE" id="PS51257">
    <property type="entry name" value="PROKAR_LIPOPROTEIN"/>
    <property type="match status" value="1"/>
</dbReference>
<accession>A0A1H3ISA5</accession>
<feature type="signal peptide" evidence="1">
    <location>
        <begin position="1"/>
        <end position="33"/>
    </location>
</feature>
<protein>
    <submittedName>
        <fullName evidence="2">Uncharacterized protein</fullName>
    </submittedName>
</protein>
<dbReference type="STRING" id="589385.SAMN05421504_10597"/>
<organism evidence="2 3">
    <name type="scientific">Amycolatopsis xylanica</name>
    <dbReference type="NCBI Taxonomy" id="589385"/>
    <lineage>
        <taxon>Bacteria</taxon>
        <taxon>Bacillati</taxon>
        <taxon>Actinomycetota</taxon>
        <taxon>Actinomycetes</taxon>
        <taxon>Pseudonocardiales</taxon>
        <taxon>Pseudonocardiaceae</taxon>
        <taxon>Amycolatopsis</taxon>
    </lineage>
</organism>
<reference evidence="2 3" key="1">
    <citation type="submission" date="2016-10" db="EMBL/GenBank/DDBJ databases">
        <authorList>
            <person name="de Groot N.N."/>
        </authorList>
    </citation>
    <scope>NUCLEOTIDE SEQUENCE [LARGE SCALE GENOMIC DNA]</scope>
    <source>
        <strain evidence="2 3">CPCC 202699</strain>
    </source>
</reference>
<evidence type="ECO:0000313" key="3">
    <source>
        <dbReference type="Proteomes" id="UP000199515"/>
    </source>
</evidence>
<evidence type="ECO:0000256" key="1">
    <source>
        <dbReference type="SAM" id="SignalP"/>
    </source>
</evidence>
<keyword evidence="1" id="KW-0732">Signal</keyword>
<sequence length="184" mass="20225">MRGEPLTGNHERMAIRWGWVAALLVLTTLTACAQPQGNPAQVAVSPVLTELAPLHPVIECTSGEAADDMPWHQVYLTMALNPDPEPALRRAAARFRYQLESDTETIANLKNLPDATHFWHYPTGDDEFHPTWSYLRGATHGRTLGMVIARDGNFNAACQDGTRSEPVPLGKALVMLSMAFPPRA</sequence>
<feature type="chain" id="PRO_5011456373" evidence="1">
    <location>
        <begin position="34"/>
        <end position="184"/>
    </location>
</feature>
<dbReference type="EMBL" id="FNON01000005">
    <property type="protein sequence ID" value="SDY30437.1"/>
    <property type="molecule type" value="Genomic_DNA"/>
</dbReference>
<dbReference type="AlphaFoldDB" id="A0A1H3ISA5"/>
<dbReference type="Proteomes" id="UP000199515">
    <property type="component" value="Unassembled WGS sequence"/>
</dbReference>
<proteinExistence type="predicted"/>
<name>A0A1H3ISA5_9PSEU</name>
<evidence type="ECO:0000313" key="2">
    <source>
        <dbReference type="EMBL" id="SDY30437.1"/>
    </source>
</evidence>
<gene>
    <name evidence="2" type="ORF">SAMN05421504_10597</name>
</gene>
<keyword evidence="3" id="KW-1185">Reference proteome</keyword>